<dbReference type="SUPFAM" id="SSF52540">
    <property type="entry name" value="P-loop containing nucleoside triphosphate hydrolases"/>
    <property type="match status" value="1"/>
</dbReference>
<accession>A0A372EN12</accession>
<name>A0A372EN12_9BURK</name>
<reference evidence="1 2" key="1">
    <citation type="submission" date="2018-08" db="EMBL/GenBank/DDBJ databases">
        <title>Hydrogenophaga sp. LA-38 isolated from sludge.</title>
        <authorList>
            <person name="Im W.-T."/>
        </authorList>
    </citation>
    <scope>NUCLEOTIDE SEQUENCE [LARGE SCALE GENOMIC DNA]</scope>
    <source>
        <strain evidence="1 2">LA-38</strain>
    </source>
</reference>
<evidence type="ECO:0000313" key="1">
    <source>
        <dbReference type="EMBL" id="RFP80995.1"/>
    </source>
</evidence>
<dbReference type="EMBL" id="QVLS01000002">
    <property type="protein sequence ID" value="RFP80995.1"/>
    <property type="molecule type" value="Genomic_DNA"/>
</dbReference>
<sequence>MNQAKDILILTGTPGAGKTTTAKALAATSGSPKVHLHCDDFWHFIKHGAIPPFLESAHKQNETVVKVLAQAAEGYAKGGYFVIVDGIVGPWFLDAFIGLSARLHYIVLQIDVDSAIARCQARGGDTLTDAQVIASLHRQLSSLGALNKHVLDIRSLSPELTLAAVVAAVESEKFLLNA</sequence>
<proteinExistence type="predicted"/>
<organism evidence="1 2">
    <name type="scientific">Hydrogenophaga borbori</name>
    <dbReference type="NCBI Taxonomy" id="2294117"/>
    <lineage>
        <taxon>Bacteria</taxon>
        <taxon>Pseudomonadati</taxon>
        <taxon>Pseudomonadota</taxon>
        <taxon>Betaproteobacteria</taxon>
        <taxon>Burkholderiales</taxon>
        <taxon>Comamonadaceae</taxon>
        <taxon>Hydrogenophaga</taxon>
    </lineage>
</organism>
<gene>
    <name evidence="1" type="ORF">DY262_04240</name>
</gene>
<dbReference type="InterPro" id="IPR027417">
    <property type="entry name" value="P-loop_NTPase"/>
</dbReference>
<protein>
    <submittedName>
        <fullName evidence="1">AAA family ATPase</fullName>
    </submittedName>
</protein>
<dbReference type="Gene3D" id="3.40.50.300">
    <property type="entry name" value="P-loop containing nucleotide triphosphate hydrolases"/>
    <property type="match status" value="1"/>
</dbReference>
<dbReference type="RefSeq" id="WP_116957733.1">
    <property type="nucleotide sequence ID" value="NZ_QVLS01000002.1"/>
</dbReference>
<comment type="caution">
    <text evidence="1">The sequence shown here is derived from an EMBL/GenBank/DDBJ whole genome shotgun (WGS) entry which is preliminary data.</text>
</comment>
<dbReference type="AlphaFoldDB" id="A0A372EN12"/>
<keyword evidence="2" id="KW-1185">Reference proteome</keyword>
<dbReference type="Pfam" id="PF13238">
    <property type="entry name" value="AAA_18"/>
    <property type="match status" value="1"/>
</dbReference>
<evidence type="ECO:0000313" key="2">
    <source>
        <dbReference type="Proteomes" id="UP000261931"/>
    </source>
</evidence>
<dbReference type="Proteomes" id="UP000261931">
    <property type="component" value="Unassembled WGS sequence"/>
</dbReference>